<dbReference type="AlphaFoldDB" id="A0A0E9XXQ9"/>
<proteinExistence type="predicted"/>
<reference evidence="1" key="1">
    <citation type="submission" date="2014-11" db="EMBL/GenBank/DDBJ databases">
        <authorList>
            <person name="Amaro Gonzalez C."/>
        </authorList>
    </citation>
    <scope>NUCLEOTIDE SEQUENCE</scope>
</reference>
<organism evidence="1">
    <name type="scientific">Anguilla anguilla</name>
    <name type="common">European freshwater eel</name>
    <name type="synonym">Muraena anguilla</name>
    <dbReference type="NCBI Taxonomy" id="7936"/>
    <lineage>
        <taxon>Eukaryota</taxon>
        <taxon>Metazoa</taxon>
        <taxon>Chordata</taxon>
        <taxon>Craniata</taxon>
        <taxon>Vertebrata</taxon>
        <taxon>Euteleostomi</taxon>
        <taxon>Actinopterygii</taxon>
        <taxon>Neopterygii</taxon>
        <taxon>Teleostei</taxon>
        <taxon>Anguilliformes</taxon>
        <taxon>Anguillidae</taxon>
        <taxon>Anguilla</taxon>
    </lineage>
</organism>
<name>A0A0E9XXQ9_ANGAN</name>
<accession>A0A0E9XXQ9</accession>
<sequence length="69" mass="8512">MDLTLLLKFISSKYEYVIYKFFVSMKTYIANENSSRIHNKKKENKYKYSIWLINYSAYSMFFWTNNEHS</sequence>
<reference evidence="1" key="2">
    <citation type="journal article" date="2015" name="Fish Shellfish Immunol.">
        <title>Early steps in the European eel (Anguilla anguilla)-Vibrio vulnificus interaction in the gills: Role of the RtxA13 toxin.</title>
        <authorList>
            <person name="Callol A."/>
            <person name="Pajuelo D."/>
            <person name="Ebbesson L."/>
            <person name="Teles M."/>
            <person name="MacKenzie S."/>
            <person name="Amaro C."/>
        </authorList>
    </citation>
    <scope>NUCLEOTIDE SEQUENCE</scope>
</reference>
<evidence type="ECO:0000313" key="1">
    <source>
        <dbReference type="EMBL" id="JAI06641.1"/>
    </source>
</evidence>
<dbReference type="EMBL" id="GBXM01001937">
    <property type="protein sequence ID" value="JAI06641.1"/>
    <property type="molecule type" value="Transcribed_RNA"/>
</dbReference>
<protein>
    <submittedName>
        <fullName evidence="1">Uncharacterized protein</fullName>
    </submittedName>
</protein>